<evidence type="ECO:0000256" key="1">
    <source>
        <dbReference type="SAM" id="SignalP"/>
    </source>
</evidence>
<dbReference type="EMBL" id="RWIT01000005">
    <property type="protein sequence ID" value="RSK48478.1"/>
    <property type="molecule type" value="Genomic_DNA"/>
</dbReference>
<comment type="caution">
    <text evidence="3">The sequence shown here is derived from an EMBL/GenBank/DDBJ whole genome shotgun (WGS) entry which is preliminary data.</text>
</comment>
<keyword evidence="1" id="KW-0732">Signal</keyword>
<dbReference type="OrthoDB" id="1112363at2"/>
<feature type="domain" description="DUF6268" evidence="2">
    <location>
        <begin position="160"/>
        <end position="325"/>
    </location>
</feature>
<gene>
    <name evidence="3" type="ORF">EI291_12230</name>
</gene>
<keyword evidence="4" id="KW-1185">Reference proteome</keyword>
<evidence type="ECO:0000313" key="4">
    <source>
        <dbReference type="Proteomes" id="UP000273500"/>
    </source>
</evidence>
<sequence length="363" mass="40290">MRFRSRFLLPGVLLALDFLPLTSATAQDLPTAPADSLGQDDFSSFGNADATENRPYASQKVLLQSPTKLISVGYEGQMSFDLNSTGPHQSGLVPGPGPTPPADTKVGNRVNRFAGLRLGFNAPVISNSSLILNLGLTYWNTGVRIANADRTPLFRSLEDGLRSTGFNATVFRPLNDKNYLLIQGNVDLNGTYRNFDDISTKGLTYSGTAIYGWKPTDSYMWGLGVTRTYRAGQQLHIPVVYYFRTFNPKWGVEAIFPARVNVRRSFGANSLLMLGYEIEGNAYYLGAVNGQDVYLRRGELKPRITYERQLAGFIWLSGQVGYRYNYRFDAFNNQNPTGDNTPLFENKLGNPLYVNLSINLVSP</sequence>
<dbReference type="Pfam" id="PF19783">
    <property type="entry name" value="DUF6268"/>
    <property type="match status" value="1"/>
</dbReference>
<reference evidence="3 4" key="1">
    <citation type="submission" date="2018-12" db="EMBL/GenBank/DDBJ databases">
        <authorList>
            <person name="Feng G."/>
            <person name="Zhu H."/>
        </authorList>
    </citation>
    <scope>NUCLEOTIDE SEQUENCE [LARGE SCALE GENOMIC DNA]</scope>
    <source>
        <strain evidence="3 4">KCTC 12533</strain>
    </source>
</reference>
<name>A0A428KPW5_9BACT</name>
<dbReference type="Proteomes" id="UP000273500">
    <property type="component" value="Unassembled WGS sequence"/>
</dbReference>
<feature type="signal peptide" evidence="1">
    <location>
        <begin position="1"/>
        <end position="26"/>
    </location>
</feature>
<protein>
    <recommendedName>
        <fullName evidence="2">DUF6268 domain-containing protein</fullName>
    </recommendedName>
</protein>
<evidence type="ECO:0000313" key="3">
    <source>
        <dbReference type="EMBL" id="RSK48478.1"/>
    </source>
</evidence>
<accession>A0A428KPW5</accession>
<evidence type="ECO:0000259" key="2">
    <source>
        <dbReference type="Pfam" id="PF19783"/>
    </source>
</evidence>
<organism evidence="3 4">
    <name type="scientific">Hymenobacter rigui</name>
    <dbReference type="NCBI Taxonomy" id="334424"/>
    <lineage>
        <taxon>Bacteria</taxon>
        <taxon>Pseudomonadati</taxon>
        <taxon>Bacteroidota</taxon>
        <taxon>Cytophagia</taxon>
        <taxon>Cytophagales</taxon>
        <taxon>Hymenobacteraceae</taxon>
        <taxon>Hymenobacter</taxon>
    </lineage>
</organism>
<feature type="chain" id="PRO_5019544665" description="DUF6268 domain-containing protein" evidence="1">
    <location>
        <begin position="27"/>
        <end position="363"/>
    </location>
</feature>
<dbReference type="InterPro" id="IPR046235">
    <property type="entry name" value="DUF6268"/>
</dbReference>
<proteinExistence type="predicted"/>
<dbReference type="AlphaFoldDB" id="A0A428KPW5"/>
<dbReference type="RefSeq" id="WP_125420237.1">
    <property type="nucleotide sequence ID" value="NZ_RWIT01000005.1"/>
</dbReference>